<proteinExistence type="predicted"/>
<accession>A0ACB9LF74</accession>
<organism evidence="1 2">
    <name type="scientific">Bauhinia variegata</name>
    <name type="common">Purple orchid tree</name>
    <name type="synonym">Phanera variegata</name>
    <dbReference type="NCBI Taxonomy" id="167791"/>
    <lineage>
        <taxon>Eukaryota</taxon>
        <taxon>Viridiplantae</taxon>
        <taxon>Streptophyta</taxon>
        <taxon>Embryophyta</taxon>
        <taxon>Tracheophyta</taxon>
        <taxon>Spermatophyta</taxon>
        <taxon>Magnoliopsida</taxon>
        <taxon>eudicotyledons</taxon>
        <taxon>Gunneridae</taxon>
        <taxon>Pentapetalae</taxon>
        <taxon>rosids</taxon>
        <taxon>fabids</taxon>
        <taxon>Fabales</taxon>
        <taxon>Fabaceae</taxon>
        <taxon>Cercidoideae</taxon>
        <taxon>Cercideae</taxon>
        <taxon>Bauhiniinae</taxon>
        <taxon>Bauhinia</taxon>
    </lineage>
</organism>
<name>A0ACB9LF74_BAUVA</name>
<gene>
    <name evidence="1" type="ORF">L6164_031497</name>
</gene>
<evidence type="ECO:0000313" key="2">
    <source>
        <dbReference type="Proteomes" id="UP000828941"/>
    </source>
</evidence>
<dbReference type="EMBL" id="CM039437">
    <property type="protein sequence ID" value="KAI4308419.1"/>
    <property type="molecule type" value="Genomic_DNA"/>
</dbReference>
<keyword evidence="2" id="KW-1185">Reference proteome</keyword>
<reference evidence="1 2" key="1">
    <citation type="journal article" date="2022" name="DNA Res.">
        <title>Chromosomal-level genome assembly of the orchid tree Bauhinia variegata (Leguminosae; Cercidoideae) supports the allotetraploid origin hypothesis of Bauhinia.</title>
        <authorList>
            <person name="Zhong Y."/>
            <person name="Chen Y."/>
            <person name="Zheng D."/>
            <person name="Pang J."/>
            <person name="Liu Y."/>
            <person name="Luo S."/>
            <person name="Meng S."/>
            <person name="Qian L."/>
            <person name="Wei D."/>
            <person name="Dai S."/>
            <person name="Zhou R."/>
        </authorList>
    </citation>
    <scope>NUCLEOTIDE SEQUENCE [LARGE SCALE GENOMIC DNA]</scope>
    <source>
        <strain evidence="1">BV-YZ2020</strain>
    </source>
</reference>
<dbReference type="Proteomes" id="UP000828941">
    <property type="component" value="Chromosome 12"/>
</dbReference>
<comment type="caution">
    <text evidence="1">The sequence shown here is derived from an EMBL/GenBank/DDBJ whole genome shotgun (WGS) entry which is preliminary data.</text>
</comment>
<protein>
    <submittedName>
        <fullName evidence="1">Uncharacterized protein</fullName>
    </submittedName>
</protein>
<evidence type="ECO:0000313" key="1">
    <source>
        <dbReference type="EMBL" id="KAI4308419.1"/>
    </source>
</evidence>
<sequence length="596" mass="66246">MDSGATVKELGQELQKLTNIQEDTMRLIVPQISEKTSKLLSPFSAEHAFLSLRETSITETRSIKMMGVSANEVEQVLKDAEANLRIAGFDEEEKRLKQRISNGPHFSLILPQGPYIFCDFRTLEIPGVELNPPPSEALKRMHMLAADPGIVAIMNKHHWRVGIMTEMAPVGYVGVSPKCILGFNKNHGEEISLRLRTDDLKGFRKYESIKKTLLHELAHMVYSEHDANFYALDKQLNQEAASLDWTRSSGHTLSGIRSYESYEEDFIRESSNVPQKLGGNRSDQLISARASSVAAAYHRMTNVSSNNLERSEVIEEPDPDDSGFNEPDPDDSHHGKGLGSDISCGVDDNKTVFERKPSDSEVAQTSNVKLDAINISKEPDPDDSETSFKSFAPAEPDTSGLESGKNSMVPDAMGSMITINAGNQANETKVYKEPSQEESLVEANVLAEPDPDDAATPPESSTMQIDEPDPDDQELQRIHDPVNVVCNRLQKTLEMLRAEVNPLQTASVLQTLLKIIRNVIQHPEETKYRRLRKANPVIERNVVHNKAAMEILSLVGFNEDVMLDELGKAQAYLVLKRNDPGLLWLAKSSLESYAAC</sequence>